<keyword evidence="1" id="KW-0175">Coiled coil</keyword>
<dbReference type="SMART" id="SM00091">
    <property type="entry name" value="PAS"/>
    <property type="match status" value="3"/>
</dbReference>
<dbReference type="SMART" id="SM00086">
    <property type="entry name" value="PAC"/>
    <property type="match status" value="2"/>
</dbReference>
<dbReference type="CDD" id="cd00130">
    <property type="entry name" value="PAS"/>
    <property type="match status" value="3"/>
</dbReference>
<dbReference type="PANTHER" id="PTHR44757">
    <property type="entry name" value="DIGUANYLATE CYCLASE DGCP"/>
    <property type="match status" value="1"/>
</dbReference>
<comment type="caution">
    <text evidence="5">The sequence shown here is derived from an EMBL/GenBank/DDBJ whole genome shotgun (WGS) entry which is preliminary data.</text>
</comment>
<proteinExistence type="predicted"/>
<dbReference type="Pfam" id="PF08448">
    <property type="entry name" value="PAS_4"/>
    <property type="match status" value="1"/>
</dbReference>
<dbReference type="SUPFAM" id="SSF55785">
    <property type="entry name" value="PYP-like sensor domain (PAS domain)"/>
    <property type="match status" value="3"/>
</dbReference>
<accession>A0AA41QYZ9</accession>
<feature type="region of interest" description="Disordered" evidence="2">
    <location>
        <begin position="470"/>
        <end position="500"/>
    </location>
</feature>
<dbReference type="InterPro" id="IPR013655">
    <property type="entry name" value="PAS_fold_3"/>
</dbReference>
<evidence type="ECO:0000256" key="1">
    <source>
        <dbReference type="SAM" id="Coils"/>
    </source>
</evidence>
<dbReference type="AlphaFoldDB" id="A0AA41QYZ9"/>
<dbReference type="PANTHER" id="PTHR44757:SF2">
    <property type="entry name" value="BIOFILM ARCHITECTURE MAINTENANCE PROTEIN MBAA"/>
    <property type="match status" value="1"/>
</dbReference>
<evidence type="ECO:0000259" key="3">
    <source>
        <dbReference type="PROSITE" id="PS50112"/>
    </source>
</evidence>
<dbReference type="RefSeq" id="WP_246903076.1">
    <property type="nucleotide sequence ID" value="NZ_JALJRB010000003.1"/>
</dbReference>
<dbReference type="InterPro" id="IPR013767">
    <property type="entry name" value="PAS_fold"/>
</dbReference>
<dbReference type="PROSITE" id="PS50112">
    <property type="entry name" value="PAS"/>
    <property type="match status" value="2"/>
</dbReference>
<dbReference type="InterPro" id="IPR052155">
    <property type="entry name" value="Biofilm_reg_signaling"/>
</dbReference>
<protein>
    <submittedName>
        <fullName evidence="5">PAS domain S-box protein</fullName>
    </submittedName>
</protein>
<gene>
    <name evidence="5" type="ORF">MRX98_03625</name>
</gene>
<reference evidence="5" key="1">
    <citation type="submission" date="2022-04" db="EMBL/GenBank/DDBJ databases">
        <title>Desulfatitalea alkaliphila sp. nov., a novel anaerobic sulfate-reducing bacterium isolated from terrestrial mud volcano, Taman Peninsula, Russia.</title>
        <authorList>
            <person name="Khomyakova M.A."/>
            <person name="Merkel A.Y."/>
            <person name="Slobodkin A.I."/>
        </authorList>
    </citation>
    <scope>NUCLEOTIDE SEQUENCE</scope>
    <source>
        <strain evidence="5">M08but</strain>
    </source>
</reference>
<keyword evidence="6" id="KW-1185">Reference proteome</keyword>
<dbReference type="InterPro" id="IPR035965">
    <property type="entry name" value="PAS-like_dom_sf"/>
</dbReference>
<dbReference type="Pfam" id="PF00989">
    <property type="entry name" value="PAS"/>
    <property type="match status" value="1"/>
</dbReference>
<dbReference type="Proteomes" id="UP001165427">
    <property type="component" value="Unassembled WGS sequence"/>
</dbReference>
<feature type="domain" description="PAC" evidence="4">
    <location>
        <begin position="216"/>
        <end position="270"/>
    </location>
</feature>
<dbReference type="InterPro" id="IPR001610">
    <property type="entry name" value="PAC"/>
</dbReference>
<dbReference type="InterPro" id="IPR000700">
    <property type="entry name" value="PAS-assoc_C"/>
</dbReference>
<dbReference type="InterPro" id="IPR000014">
    <property type="entry name" value="PAS"/>
</dbReference>
<sequence>MHNTHDQAASTANPIPFRHILSQLTEGVAVLTMGRVIYANGALCEMSGKNRGEIVGCSFMDLVGPADQARVAEYLRHLEVAATDTISFQLQRSTSAGRQVHLKAFPLQVRGIYANTPGICCCITDVTEFQDQLVELRRENRRLRSHLDDTESVMMSFAPYDSNDILMVNRYVEALLGCSTKDIVSGRRHLFDFVHRDHLTKVIAFYQGFPDTHESAEMEYRIIRDDHNIRWVRDMGHTLYVEGGRGMPRRIDHTIVDITEQKNKELELQEERRKLSSIIRNSSEMIYRVNKAGRFLDLNPAGQQLIGAEKDWLHRNILDLYVDHRQRDLLLRQLEEKGQAQQLVKWKVADGAVIDVVINAVPERIDQKEIRTYQGIVHNVTRTLEMQKVDTIKKMAGGLSDKINTPLMTLSINMQMMRDTLRTGTDSDEKATLLQYLDEMEEAYRKIVSPMAVVRDKIWEIKEVPDGSGGTIYEIHDKTDQAGSAAQGQLPKGQDSSPTS</sequence>
<dbReference type="Pfam" id="PF08447">
    <property type="entry name" value="PAS_3"/>
    <property type="match status" value="1"/>
</dbReference>
<dbReference type="NCBIfam" id="TIGR00229">
    <property type="entry name" value="sensory_box"/>
    <property type="match status" value="3"/>
</dbReference>
<feature type="domain" description="PAS" evidence="3">
    <location>
        <begin position="34"/>
        <end position="76"/>
    </location>
</feature>
<feature type="domain" description="PAS" evidence="3">
    <location>
        <begin position="271"/>
        <end position="311"/>
    </location>
</feature>
<feature type="coiled-coil region" evidence="1">
    <location>
        <begin position="126"/>
        <end position="153"/>
    </location>
</feature>
<evidence type="ECO:0000259" key="4">
    <source>
        <dbReference type="PROSITE" id="PS50113"/>
    </source>
</evidence>
<evidence type="ECO:0000256" key="2">
    <source>
        <dbReference type="SAM" id="MobiDB-lite"/>
    </source>
</evidence>
<evidence type="ECO:0000313" key="5">
    <source>
        <dbReference type="EMBL" id="MCJ8499652.1"/>
    </source>
</evidence>
<dbReference type="PROSITE" id="PS50113">
    <property type="entry name" value="PAC"/>
    <property type="match status" value="1"/>
</dbReference>
<dbReference type="GO" id="GO:0006355">
    <property type="term" value="P:regulation of DNA-templated transcription"/>
    <property type="evidence" value="ECO:0007669"/>
    <property type="project" value="InterPro"/>
</dbReference>
<name>A0AA41QYZ9_9BACT</name>
<organism evidence="5 6">
    <name type="scientific">Desulfatitalea alkaliphila</name>
    <dbReference type="NCBI Taxonomy" id="2929485"/>
    <lineage>
        <taxon>Bacteria</taxon>
        <taxon>Pseudomonadati</taxon>
        <taxon>Thermodesulfobacteriota</taxon>
        <taxon>Desulfobacteria</taxon>
        <taxon>Desulfobacterales</taxon>
        <taxon>Desulfosarcinaceae</taxon>
        <taxon>Desulfatitalea</taxon>
    </lineage>
</organism>
<dbReference type="InterPro" id="IPR013656">
    <property type="entry name" value="PAS_4"/>
</dbReference>
<dbReference type="Gene3D" id="3.30.450.20">
    <property type="entry name" value="PAS domain"/>
    <property type="match status" value="3"/>
</dbReference>
<dbReference type="Gene3D" id="1.10.287.130">
    <property type="match status" value="1"/>
</dbReference>
<dbReference type="EMBL" id="JALJRB010000003">
    <property type="protein sequence ID" value="MCJ8499652.1"/>
    <property type="molecule type" value="Genomic_DNA"/>
</dbReference>
<evidence type="ECO:0000313" key="6">
    <source>
        <dbReference type="Proteomes" id="UP001165427"/>
    </source>
</evidence>